<dbReference type="EMBL" id="CP002505">
    <property type="protein sequence ID" value="ADW73746.1"/>
    <property type="molecule type" value="Genomic_DNA"/>
</dbReference>
<feature type="transmembrane region" description="Helical" evidence="8">
    <location>
        <begin position="66"/>
        <end position="88"/>
    </location>
</feature>
<keyword evidence="2 8" id="KW-0813">Transport</keyword>
<keyword evidence="6 8" id="KW-1133">Transmembrane helix</keyword>
<feature type="domain" description="ABC transmembrane type-1" evidence="9">
    <location>
        <begin position="351"/>
        <end position="543"/>
    </location>
</feature>
<dbReference type="PROSITE" id="PS50928">
    <property type="entry name" value="ABC_TM1"/>
    <property type="match status" value="2"/>
</dbReference>
<feature type="transmembrane region" description="Helical" evidence="8">
    <location>
        <begin position="243"/>
        <end position="263"/>
    </location>
</feature>
<dbReference type="OrthoDB" id="9790211at2"/>
<sequence length="552" mass="58567">MNRNAFLPGMTGIALLLLVAVPVSFVILQAVFPHLDAGSYSAPFSAFYRVFQEPQLRELFATTLKVGLGVAICSGLIGIPLGALRGLFALPAAALWDILFLVPFLLPPYIAALSWMLALQTHGYVQQLLPWLHLNDFLFSLPGMVMVMTLNVFPVVYFAVSRSMAASGSRLADVARIHGAGPWRAFLRITLPMALPAMASSLLLAFTLSIEEYGVPGALGSRSGILMLTTGIEQRLADWPIDLPGAAVLSLMLVAIALCAYSVQRAVLAGKNVESVTGKPADVTQKTPGVWTIPVLMLFTAVAVIAVVLPIVSTLATAFSRTLSGGLSWQNLTFRHFSNLFAAHGDALSALSTSLSLALGTALIAGATGFLASWLVVARKIRGAAVIDGLSLLPAALPGIVVGVGLILAWNRSFWPVTPYNTWGILLLAYCCLLLPYPVRYVSAALKQIGGNLDAAARVHGATAAQTLRLILLPLVFPSLLASMMMVFAVASRELVTSLLLSPAGVQTVSVYVWRQFEQGSVGDGMAMASVAVLLSLTLMLIAVRLQQRPPA</sequence>
<protein>
    <submittedName>
        <fullName evidence="10">Binding-protein-dependent transport systems inner membrane component</fullName>
    </submittedName>
</protein>
<keyword evidence="7 8" id="KW-0472">Membrane</keyword>
<name>A0A0H3F945_RAHSY</name>
<evidence type="ECO:0000313" key="10">
    <source>
        <dbReference type="EMBL" id="ADW73746.1"/>
    </source>
</evidence>
<feature type="transmembrane region" description="Helical" evidence="8">
    <location>
        <begin position="137"/>
        <end position="160"/>
    </location>
</feature>
<keyword evidence="3" id="KW-1003">Cell membrane</keyword>
<dbReference type="Gene3D" id="1.10.3720.10">
    <property type="entry name" value="MetI-like"/>
    <property type="match status" value="2"/>
</dbReference>
<evidence type="ECO:0000256" key="8">
    <source>
        <dbReference type="RuleBase" id="RU363032"/>
    </source>
</evidence>
<dbReference type="PANTHER" id="PTHR43357">
    <property type="entry name" value="INNER MEMBRANE ABC TRANSPORTER PERMEASE PROTEIN YDCV"/>
    <property type="match status" value="1"/>
</dbReference>
<dbReference type="InterPro" id="IPR000515">
    <property type="entry name" value="MetI-like"/>
</dbReference>
<feature type="transmembrane region" description="Helical" evidence="8">
    <location>
        <begin position="422"/>
        <end position="439"/>
    </location>
</feature>
<feature type="transmembrane region" description="Helical" evidence="8">
    <location>
        <begin position="12"/>
        <end position="32"/>
    </location>
</feature>
<dbReference type="Pfam" id="PF00528">
    <property type="entry name" value="BPD_transp_1"/>
    <property type="match status" value="2"/>
</dbReference>
<evidence type="ECO:0000256" key="5">
    <source>
        <dbReference type="ARBA" id="ARBA00022692"/>
    </source>
</evidence>
<feature type="transmembrane region" description="Helical" evidence="8">
    <location>
        <begin position="185"/>
        <end position="210"/>
    </location>
</feature>
<dbReference type="PANTHER" id="PTHR43357:SF4">
    <property type="entry name" value="INNER MEMBRANE ABC TRANSPORTER PERMEASE PROTEIN YDCV"/>
    <property type="match status" value="1"/>
</dbReference>
<dbReference type="KEGG" id="rah:Rahaq_2135"/>
<reference evidence="10 11" key="2">
    <citation type="journal article" date="2012" name="J. Bacteriol.">
        <title>Complete Genome Sequence of Rahnella sp. Strain Y9602, a Gammaproteobacterium Isolate from Metal- and Radionuclide-Contaminated Soil.</title>
        <authorList>
            <person name="Martinez R.J."/>
            <person name="Bruce D."/>
            <person name="Detter C."/>
            <person name="Goodwin L.A."/>
            <person name="Han J."/>
            <person name="Han C.S."/>
            <person name="Held B."/>
            <person name="Land M.L."/>
            <person name="Mikhailova N."/>
            <person name="Nolan M."/>
            <person name="Pennacchio L."/>
            <person name="Pitluck S."/>
            <person name="Tapia R."/>
            <person name="Woyke T."/>
            <person name="Sobecky P.A."/>
        </authorList>
    </citation>
    <scope>NUCLEOTIDE SEQUENCE [LARGE SCALE GENOMIC DNA]</scope>
    <source>
        <strain evidence="10 11">Y9602</strain>
    </source>
</reference>
<feature type="transmembrane region" description="Helical" evidence="8">
    <location>
        <begin position="389"/>
        <end position="410"/>
    </location>
</feature>
<comment type="similarity">
    <text evidence="8">Belongs to the binding-protein-dependent transport system permease family.</text>
</comment>
<feature type="transmembrane region" description="Helical" evidence="8">
    <location>
        <begin position="470"/>
        <end position="489"/>
    </location>
</feature>
<gene>
    <name evidence="10" type="ordered locus">Rahaq_2135</name>
</gene>
<evidence type="ECO:0000313" key="11">
    <source>
        <dbReference type="Proteomes" id="UP000007257"/>
    </source>
</evidence>
<accession>A0A0H3F945</accession>
<keyword evidence="4" id="KW-0997">Cell inner membrane</keyword>
<evidence type="ECO:0000256" key="1">
    <source>
        <dbReference type="ARBA" id="ARBA00004429"/>
    </source>
</evidence>
<feature type="transmembrane region" description="Helical" evidence="8">
    <location>
        <begin position="355"/>
        <end position="377"/>
    </location>
</feature>
<dbReference type="GO" id="GO:0005886">
    <property type="term" value="C:plasma membrane"/>
    <property type="evidence" value="ECO:0007669"/>
    <property type="project" value="UniProtKB-SubCell"/>
</dbReference>
<dbReference type="eggNOG" id="COG1178">
    <property type="taxonomic scope" value="Bacteria"/>
</dbReference>
<dbReference type="InterPro" id="IPR035906">
    <property type="entry name" value="MetI-like_sf"/>
</dbReference>
<evidence type="ECO:0000256" key="3">
    <source>
        <dbReference type="ARBA" id="ARBA00022475"/>
    </source>
</evidence>
<proteinExistence type="inferred from homology"/>
<dbReference type="CDD" id="cd06261">
    <property type="entry name" value="TM_PBP2"/>
    <property type="match status" value="2"/>
</dbReference>
<dbReference type="RefSeq" id="WP_013575447.1">
    <property type="nucleotide sequence ID" value="NC_015061.1"/>
</dbReference>
<evidence type="ECO:0000259" key="9">
    <source>
        <dbReference type="PROSITE" id="PS50928"/>
    </source>
</evidence>
<feature type="domain" description="ABC transmembrane type-1" evidence="9">
    <location>
        <begin position="60"/>
        <end position="260"/>
    </location>
</feature>
<feature type="transmembrane region" description="Helical" evidence="8">
    <location>
        <begin position="295"/>
        <end position="319"/>
    </location>
</feature>
<dbReference type="Proteomes" id="UP000007257">
    <property type="component" value="Chromosome"/>
</dbReference>
<dbReference type="SUPFAM" id="SSF161098">
    <property type="entry name" value="MetI-like"/>
    <property type="match status" value="2"/>
</dbReference>
<evidence type="ECO:0000256" key="4">
    <source>
        <dbReference type="ARBA" id="ARBA00022519"/>
    </source>
</evidence>
<evidence type="ECO:0000256" key="2">
    <source>
        <dbReference type="ARBA" id="ARBA00022448"/>
    </source>
</evidence>
<keyword evidence="5 8" id="KW-0812">Transmembrane</keyword>
<organism evidence="10 11">
    <name type="scientific">Rahnella sp. (strain Y9602)</name>
    <dbReference type="NCBI Taxonomy" id="2703885"/>
    <lineage>
        <taxon>Bacteria</taxon>
        <taxon>Pseudomonadati</taxon>
        <taxon>Pseudomonadota</taxon>
        <taxon>Gammaproteobacteria</taxon>
        <taxon>Enterobacterales</taxon>
        <taxon>Yersiniaceae</taxon>
        <taxon>Rahnella</taxon>
    </lineage>
</organism>
<dbReference type="HOGENOM" id="CLU_021838_2_1_6"/>
<evidence type="ECO:0000256" key="6">
    <source>
        <dbReference type="ARBA" id="ARBA00022989"/>
    </source>
</evidence>
<reference evidence="11" key="1">
    <citation type="submission" date="2011-01" db="EMBL/GenBank/DDBJ databases">
        <title>Complete sequence of chromosome of Rahnella sp. Y9602.</title>
        <authorList>
            <consortium name="US DOE Joint Genome Institute"/>
            <person name="Lucas S."/>
            <person name="Copeland A."/>
            <person name="Lapidus A."/>
            <person name="Cheng J.-F."/>
            <person name="Goodwin L."/>
            <person name="Pitluck S."/>
            <person name="Lu M."/>
            <person name="Detter J.C."/>
            <person name="Han C."/>
            <person name="Tapia R."/>
            <person name="Land M."/>
            <person name="Hauser L."/>
            <person name="Kyrpides N."/>
            <person name="Ivanova N."/>
            <person name="Ovchinnikova G."/>
            <person name="Pagani I."/>
            <person name="Sobecky P.A."/>
            <person name="Martinez R.J."/>
            <person name="Woyke T."/>
        </authorList>
    </citation>
    <scope>NUCLEOTIDE SEQUENCE [LARGE SCALE GENOMIC DNA]</scope>
    <source>
        <strain evidence="11">Y9602</strain>
    </source>
</reference>
<dbReference type="AlphaFoldDB" id="A0A0H3F945"/>
<dbReference type="GO" id="GO:0055085">
    <property type="term" value="P:transmembrane transport"/>
    <property type="evidence" value="ECO:0007669"/>
    <property type="project" value="InterPro"/>
</dbReference>
<comment type="subcellular location">
    <subcellularLocation>
        <location evidence="1">Cell inner membrane</location>
        <topology evidence="1">Multi-pass membrane protein</topology>
    </subcellularLocation>
    <subcellularLocation>
        <location evidence="8">Cell membrane</location>
        <topology evidence="8">Multi-pass membrane protein</topology>
    </subcellularLocation>
</comment>
<feature type="transmembrane region" description="Helical" evidence="8">
    <location>
        <begin position="526"/>
        <end position="546"/>
    </location>
</feature>
<evidence type="ECO:0000256" key="7">
    <source>
        <dbReference type="ARBA" id="ARBA00023136"/>
    </source>
</evidence>
<feature type="transmembrane region" description="Helical" evidence="8">
    <location>
        <begin position="95"/>
        <end position="117"/>
    </location>
</feature>